<dbReference type="SMART" id="SM00357">
    <property type="entry name" value="CSP"/>
    <property type="match status" value="1"/>
</dbReference>
<feature type="domain" description="CSD" evidence="4">
    <location>
        <begin position="1"/>
        <end position="65"/>
    </location>
</feature>
<dbReference type="Proteomes" id="UP001256827">
    <property type="component" value="Chromosome"/>
</dbReference>
<dbReference type="Gene3D" id="6.20.370.130">
    <property type="match status" value="1"/>
</dbReference>
<accession>A0ABY9T3I4</accession>
<gene>
    <name evidence="5" type="ORF">RGB73_22780</name>
</gene>
<dbReference type="PIRSF" id="PIRSF002599">
    <property type="entry name" value="Cold_shock_A"/>
    <property type="match status" value="1"/>
</dbReference>
<dbReference type="Gene3D" id="2.40.50.140">
    <property type="entry name" value="Nucleic acid-binding proteins"/>
    <property type="match status" value="1"/>
</dbReference>
<name>A0ABY9T3I4_BREBE</name>
<dbReference type="InterPro" id="IPR012156">
    <property type="entry name" value="Cold_shock_CspA"/>
</dbReference>
<dbReference type="CDD" id="cd04458">
    <property type="entry name" value="CSP_CDS"/>
    <property type="match status" value="1"/>
</dbReference>
<dbReference type="PROSITE" id="PS00352">
    <property type="entry name" value="CSD_1"/>
    <property type="match status" value="1"/>
</dbReference>
<protein>
    <submittedName>
        <fullName evidence="5">Cold shock domain-containing protein</fullName>
    </submittedName>
</protein>
<dbReference type="Pfam" id="PF00313">
    <property type="entry name" value="CSD"/>
    <property type="match status" value="1"/>
</dbReference>
<evidence type="ECO:0000256" key="2">
    <source>
        <dbReference type="ARBA" id="ARBA00022490"/>
    </source>
</evidence>
<dbReference type="InterPro" id="IPR019844">
    <property type="entry name" value="CSD_CS"/>
</dbReference>
<dbReference type="PROSITE" id="PS51857">
    <property type="entry name" value="CSD_2"/>
    <property type="match status" value="1"/>
</dbReference>
<proteinExistence type="predicted"/>
<dbReference type="EMBL" id="CP134050">
    <property type="protein sequence ID" value="WNC13497.1"/>
    <property type="molecule type" value="Genomic_DNA"/>
</dbReference>
<keyword evidence="2" id="KW-0963">Cytoplasm</keyword>
<evidence type="ECO:0000256" key="1">
    <source>
        <dbReference type="ARBA" id="ARBA00004496"/>
    </source>
</evidence>
<sequence length="68" mass="7521">MIQGKVKWFSKEKGYGFIERDGGPDVFVHYSAISGTGYRNLEEGEQVTFEIVNGQRGLQAANVARKGV</sequence>
<dbReference type="PRINTS" id="PR00050">
    <property type="entry name" value="COLDSHOCK"/>
</dbReference>
<organism evidence="5 6">
    <name type="scientific">Brevibacillus brevis</name>
    <name type="common">Bacillus brevis</name>
    <dbReference type="NCBI Taxonomy" id="1393"/>
    <lineage>
        <taxon>Bacteria</taxon>
        <taxon>Bacillati</taxon>
        <taxon>Bacillota</taxon>
        <taxon>Bacilli</taxon>
        <taxon>Bacillales</taxon>
        <taxon>Paenibacillaceae</taxon>
        <taxon>Brevibacillus</taxon>
    </lineage>
</organism>
<evidence type="ECO:0000313" key="6">
    <source>
        <dbReference type="Proteomes" id="UP001256827"/>
    </source>
</evidence>
<reference evidence="5 6" key="1">
    <citation type="submission" date="2023-09" db="EMBL/GenBank/DDBJ databases">
        <title>Complete Genome and Methylome dissection of Bacillus brevis NEB573 original source of BbsI restriction endonuclease.</title>
        <authorList>
            <person name="Fomenkov A."/>
            <person name="Roberts R.D."/>
        </authorList>
    </citation>
    <scope>NUCLEOTIDE SEQUENCE [LARGE SCALE GENOMIC DNA]</scope>
    <source>
        <strain evidence="5 6">NEB573</strain>
    </source>
</reference>
<comment type="subcellular location">
    <subcellularLocation>
        <location evidence="1 3">Cytoplasm</location>
    </subcellularLocation>
</comment>
<evidence type="ECO:0000256" key="3">
    <source>
        <dbReference type="RuleBase" id="RU000408"/>
    </source>
</evidence>
<dbReference type="InterPro" id="IPR011129">
    <property type="entry name" value="CSD"/>
</dbReference>
<dbReference type="PANTHER" id="PTHR11544">
    <property type="entry name" value="COLD SHOCK DOMAIN CONTAINING PROTEINS"/>
    <property type="match status" value="1"/>
</dbReference>
<dbReference type="InterPro" id="IPR002059">
    <property type="entry name" value="CSP_DNA-bd"/>
</dbReference>
<evidence type="ECO:0000259" key="4">
    <source>
        <dbReference type="PROSITE" id="PS51857"/>
    </source>
</evidence>
<dbReference type="SUPFAM" id="SSF50249">
    <property type="entry name" value="Nucleic acid-binding proteins"/>
    <property type="match status" value="1"/>
</dbReference>
<dbReference type="InterPro" id="IPR050181">
    <property type="entry name" value="Cold_shock_domain"/>
</dbReference>
<dbReference type="RefSeq" id="WP_310765006.1">
    <property type="nucleotide sequence ID" value="NZ_CP134050.1"/>
</dbReference>
<dbReference type="InterPro" id="IPR012340">
    <property type="entry name" value="NA-bd_OB-fold"/>
</dbReference>
<keyword evidence="6" id="KW-1185">Reference proteome</keyword>
<evidence type="ECO:0000313" key="5">
    <source>
        <dbReference type="EMBL" id="WNC13497.1"/>
    </source>
</evidence>